<proteinExistence type="predicted"/>
<feature type="transmembrane region" description="Helical" evidence="7">
    <location>
        <begin position="482"/>
        <end position="503"/>
    </location>
</feature>
<comment type="caution">
    <text evidence="11">The sequence shown here is derived from an EMBL/GenBank/DDBJ whole genome shotgun (WGS) entry which is preliminary data.</text>
</comment>
<keyword evidence="5" id="KW-0572">Peptidoglycan-anchor</keyword>
<evidence type="ECO:0000256" key="1">
    <source>
        <dbReference type="ARBA" id="ARBA00004168"/>
    </source>
</evidence>
<dbReference type="InterPro" id="IPR046022">
    <property type="entry name" value="DUF5979"/>
</dbReference>
<keyword evidence="7" id="KW-0812">Transmembrane</keyword>
<evidence type="ECO:0000256" key="5">
    <source>
        <dbReference type="ARBA" id="ARBA00023088"/>
    </source>
</evidence>
<feature type="region of interest" description="Disordered" evidence="6">
    <location>
        <begin position="439"/>
        <end position="469"/>
    </location>
</feature>
<dbReference type="Proteomes" id="UP000016033">
    <property type="component" value="Unassembled WGS sequence"/>
</dbReference>
<reference evidence="11 12" key="1">
    <citation type="journal article" date="2013" name="Genome Announc.">
        <title>Whole-genome sequences of five oyster-associated bacteria show potential for crude oil hydrocarbon degradation.</title>
        <authorList>
            <person name="Chauhan A."/>
            <person name="Green S."/>
            <person name="Pathak A."/>
            <person name="Thomas J."/>
            <person name="Venkatramanan R."/>
        </authorList>
    </citation>
    <scope>NUCLEOTIDE SEQUENCE [LARGE SCALE GENOMIC DNA]</scope>
    <source>
        <strain evidence="11 12">MF109</strain>
    </source>
</reference>
<feature type="signal peptide" evidence="8">
    <location>
        <begin position="1"/>
        <end position="39"/>
    </location>
</feature>
<evidence type="ECO:0000313" key="11">
    <source>
        <dbReference type="EMBL" id="EQM74262.1"/>
    </source>
</evidence>
<evidence type="ECO:0000259" key="9">
    <source>
        <dbReference type="Pfam" id="PF17961"/>
    </source>
</evidence>
<feature type="compositionally biased region" description="Low complexity" evidence="6">
    <location>
        <begin position="459"/>
        <end position="469"/>
    </location>
</feature>
<evidence type="ECO:0000256" key="3">
    <source>
        <dbReference type="ARBA" id="ARBA00022525"/>
    </source>
</evidence>
<evidence type="ECO:0000256" key="7">
    <source>
        <dbReference type="SAM" id="Phobius"/>
    </source>
</evidence>
<dbReference type="InterPro" id="IPR008966">
    <property type="entry name" value="Adhesion_dom_sf"/>
</dbReference>
<keyword evidence="7" id="KW-1133">Transmembrane helix</keyword>
<evidence type="ECO:0000256" key="2">
    <source>
        <dbReference type="ARBA" id="ARBA00022512"/>
    </source>
</evidence>
<dbReference type="AlphaFoldDB" id="T5KCQ4"/>
<feature type="compositionally biased region" description="Pro residues" evidence="6">
    <location>
        <begin position="444"/>
        <end position="458"/>
    </location>
</feature>
<dbReference type="Pfam" id="PF17961">
    <property type="entry name" value="Big_8"/>
    <property type="match status" value="1"/>
</dbReference>
<dbReference type="PATRIC" id="fig|1333857.3.peg.2407"/>
<comment type="subcellular location">
    <subcellularLocation>
        <location evidence="1">Secreted</location>
        <location evidence="1">Cell wall</location>
        <topology evidence="1">Peptidoglycan-anchor</topology>
    </subcellularLocation>
</comment>
<dbReference type="SUPFAM" id="SSF49401">
    <property type="entry name" value="Bacterial adhesins"/>
    <property type="match status" value="1"/>
</dbReference>
<evidence type="ECO:0000256" key="8">
    <source>
        <dbReference type="SAM" id="SignalP"/>
    </source>
</evidence>
<dbReference type="InterPro" id="IPR011252">
    <property type="entry name" value="Fibrogen-bd_dom1"/>
</dbReference>
<keyword evidence="4 8" id="KW-0732">Signal</keyword>
<evidence type="ECO:0000256" key="4">
    <source>
        <dbReference type="ARBA" id="ARBA00022729"/>
    </source>
</evidence>
<name>T5KCQ4_MICMQ</name>
<feature type="chain" id="PRO_5004606970" evidence="8">
    <location>
        <begin position="40"/>
        <end position="512"/>
    </location>
</feature>
<evidence type="ECO:0000256" key="6">
    <source>
        <dbReference type="SAM" id="MobiDB-lite"/>
    </source>
</evidence>
<accession>T5KCQ4</accession>
<dbReference type="Pfam" id="PF19407">
    <property type="entry name" value="DUF5979"/>
    <property type="match status" value="1"/>
</dbReference>
<evidence type="ECO:0000259" key="10">
    <source>
        <dbReference type="Pfam" id="PF19407"/>
    </source>
</evidence>
<dbReference type="GO" id="GO:0007155">
    <property type="term" value="P:cell adhesion"/>
    <property type="evidence" value="ECO:0007669"/>
    <property type="project" value="InterPro"/>
</dbReference>
<dbReference type="Gene3D" id="2.60.40.1280">
    <property type="match status" value="1"/>
</dbReference>
<gene>
    <name evidence="11" type="ORF">L687_02085</name>
</gene>
<sequence length="512" mass="52183">MYERNGGAVVRRKTTAIIAAAAAALGAVITLAGAGAASAAEYDYPAAIDPSSITVTTVGGGGAVSQWDQVRVDAEWSVPDGAVGGQTFGFTLPKEFARAGTSFSVPSAEDPSKTIAECTVSTDAAPVVTCTLTDYVNGRTGVSGSLWFVASADEQTTESTVEFTVDGTITPVEIPGGGIGPSSPLPTEPQKWSWQTDDGRIAWQLALPGASFAGAESIVVDDTLTGAGDGFAEHHNEDEQLEVWSTTMQDRDPQSITNWTGSWNDGGTAFHLVIPGPIDPTRMYFVKYFTVPSSQVDGATYANTADVNGIKLQDREVWSVTGGGSGDGDATGAFTLTKVVGGSGSSEVPADAVYTVRYSYGDPVVERTVTVTAGATAPLIQLPTGTVVTLVELTPPAVEGVDWGVPVFSGPDVHSVADGGAQFTVGSGTTLAVTLTNTATTTPPVIPPTTPPTPPTAVTPPTELPLTGGSSLATTGGYVPAAMLWGGAAALLLGIALTVLGAVRARSRAAQD</sequence>
<dbReference type="InterPro" id="IPR041171">
    <property type="entry name" value="SDR_Ig"/>
</dbReference>
<organism evidence="11 12">
    <name type="scientific">Microbacterium maritypicum MF109</name>
    <dbReference type="NCBI Taxonomy" id="1333857"/>
    <lineage>
        <taxon>Bacteria</taxon>
        <taxon>Bacillati</taxon>
        <taxon>Actinomycetota</taxon>
        <taxon>Actinomycetes</taxon>
        <taxon>Micrococcales</taxon>
        <taxon>Microbacteriaceae</taxon>
        <taxon>Microbacterium</taxon>
    </lineage>
</organism>
<evidence type="ECO:0000313" key="12">
    <source>
        <dbReference type="Proteomes" id="UP000016033"/>
    </source>
</evidence>
<feature type="domain" description="SDR-like Ig" evidence="9">
    <location>
        <begin position="64"/>
        <end position="158"/>
    </location>
</feature>
<feature type="domain" description="DUF5979" evidence="10">
    <location>
        <begin position="334"/>
        <end position="440"/>
    </location>
</feature>
<keyword evidence="2" id="KW-0134">Cell wall</keyword>
<protein>
    <submittedName>
        <fullName evidence="11">Uncharacterized protein</fullName>
    </submittedName>
</protein>
<dbReference type="EMBL" id="ATAO01000206">
    <property type="protein sequence ID" value="EQM74262.1"/>
    <property type="molecule type" value="Genomic_DNA"/>
</dbReference>
<keyword evidence="3" id="KW-0964">Secreted</keyword>
<keyword evidence="7" id="KW-0472">Membrane</keyword>